<gene>
    <name evidence="3" type="ORF">GIB67_023498</name>
</gene>
<evidence type="ECO:0000259" key="2">
    <source>
        <dbReference type="Pfam" id="PF03629"/>
    </source>
</evidence>
<keyword evidence="1" id="KW-0378">Hydrolase</keyword>
<evidence type="ECO:0000313" key="3">
    <source>
        <dbReference type="EMBL" id="KAF6176207.1"/>
    </source>
</evidence>
<dbReference type="EMBL" id="JACGCM010000119">
    <property type="protein sequence ID" value="KAF6176207.1"/>
    <property type="molecule type" value="Genomic_DNA"/>
</dbReference>
<dbReference type="SUPFAM" id="SSF52266">
    <property type="entry name" value="SGNH hydrolase"/>
    <property type="match status" value="1"/>
</dbReference>
<dbReference type="InterPro" id="IPR005181">
    <property type="entry name" value="SASA"/>
</dbReference>
<evidence type="ECO:0000313" key="4">
    <source>
        <dbReference type="Proteomes" id="UP000541444"/>
    </source>
</evidence>
<dbReference type="Gene3D" id="3.40.50.1110">
    <property type="entry name" value="SGNH hydrolase"/>
    <property type="match status" value="1"/>
</dbReference>
<dbReference type="PANTHER" id="PTHR31988:SF15">
    <property type="entry name" value="ESTERASE, PUTATIVE (DUF303)-RELATED"/>
    <property type="match status" value="1"/>
</dbReference>
<feature type="domain" description="Sialate O-acetylesterase" evidence="2">
    <location>
        <begin position="31"/>
        <end position="260"/>
    </location>
</feature>
<dbReference type="PANTHER" id="PTHR31988">
    <property type="entry name" value="ESTERASE, PUTATIVE (DUF303)-RELATED"/>
    <property type="match status" value="1"/>
</dbReference>
<dbReference type="Proteomes" id="UP000541444">
    <property type="component" value="Unassembled WGS sequence"/>
</dbReference>
<protein>
    <recommendedName>
        <fullName evidence="2">Sialate O-acetylesterase domain-containing protein</fullName>
    </recommendedName>
</protein>
<name>A0A7J7P9V6_9MAGN</name>
<dbReference type="InterPro" id="IPR052940">
    <property type="entry name" value="Carb_Esterase_6"/>
</dbReference>
<dbReference type="InterPro" id="IPR036514">
    <property type="entry name" value="SGNH_hydro_sf"/>
</dbReference>
<dbReference type="GO" id="GO:0016787">
    <property type="term" value="F:hydrolase activity"/>
    <property type="evidence" value="ECO:0007669"/>
    <property type="project" value="UniProtKB-KW"/>
</dbReference>
<organism evidence="3 4">
    <name type="scientific">Kingdonia uniflora</name>
    <dbReference type="NCBI Taxonomy" id="39325"/>
    <lineage>
        <taxon>Eukaryota</taxon>
        <taxon>Viridiplantae</taxon>
        <taxon>Streptophyta</taxon>
        <taxon>Embryophyta</taxon>
        <taxon>Tracheophyta</taxon>
        <taxon>Spermatophyta</taxon>
        <taxon>Magnoliopsida</taxon>
        <taxon>Ranunculales</taxon>
        <taxon>Circaeasteraceae</taxon>
        <taxon>Kingdonia</taxon>
    </lineage>
</organism>
<dbReference type="Pfam" id="PF03629">
    <property type="entry name" value="SASA"/>
    <property type="match status" value="1"/>
</dbReference>
<keyword evidence="4" id="KW-1185">Reference proteome</keyword>
<accession>A0A7J7P9V6</accession>
<comment type="caution">
    <text evidence="3">The sequence shown here is derived from an EMBL/GenBank/DDBJ whole genome shotgun (WGS) entry which is preliminary data.</text>
</comment>
<dbReference type="OrthoDB" id="42638at2759"/>
<reference evidence="3 4" key="1">
    <citation type="journal article" date="2020" name="IScience">
        <title>Genome Sequencing of the Endangered Kingdonia uniflora (Circaeasteraceae, Ranunculales) Reveals Potential Mechanisms of Evolutionary Specialization.</title>
        <authorList>
            <person name="Sun Y."/>
            <person name="Deng T."/>
            <person name="Zhang A."/>
            <person name="Moore M.J."/>
            <person name="Landis J.B."/>
            <person name="Lin N."/>
            <person name="Zhang H."/>
            <person name="Zhang X."/>
            <person name="Huang J."/>
            <person name="Zhang X."/>
            <person name="Sun H."/>
            <person name="Wang H."/>
        </authorList>
    </citation>
    <scope>NUCLEOTIDE SEQUENCE [LARGE SCALE GENOMIC DNA]</scope>
    <source>
        <strain evidence="3">TB1705</strain>
        <tissue evidence="3">Leaf</tissue>
    </source>
</reference>
<evidence type="ECO:0000256" key="1">
    <source>
        <dbReference type="ARBA" id="ARBA00022801"/>
    </source>
</evidence>
<dbReference type="AlphaFoldDB" id="A0A7J7P9V6"/>
<proteinExistence type="predicted"/>
<sequence>MLALLSLLLVASARFPQAPEPNVPDRFHILKKNIFILAGQSNMAGRGGVLDDKWDGIVPLECQPNPSILRLSSKLRWEEAHEPLHFDIDVNKTCGVGPGMAFANSVRNADSSIGVVGLVPCAIGGTNISEWTKGSLLYNELVMRTKASLVEGGRIRGFLWYQGESDTLSQVDAEAYRGNLVKFFTDLRDDLLSRRIPIIQVAIASGQGPFIETVRKAQLGLDMPHVSTVDAKGLPLEPDHLHLTTEAQVQLGRMLAEAFLHTSQSSMALVSNAASSRP</sequence>